<sequence>MNAFLQSTVYGLLQGGLLALVAVGFSLVWGVMNVINLAHGAFVVVGAYVAWQLNEWLGLDPFIAMFGSMAFLFVTGYLVQRLLVNLVVNAPVFITLLLTFGLDLLLTNGLIMIYSGNYRAINTSYALKSLALGGVRVPVGRLLGCLLAVACSLLLVSLMKRTRTGLAIAATGMDRGAARLMGIRARHIYALTFGIAAALAGLAGAMLATVGTFSPADASKYTLFSFVIAVLGGLGNMYGALAGGLLLGLVESWAGQYLSGTLVNAVAFGLLVLVLVARPAGLLGRPFYESRLEV</sequence>
<feature type="transmembrane region" description="Helical" evidence="9">
    <location>
        <begin position="63"/>
        <end position="80"/>
    </location>
</feature>
<gene>
    <name evidence="10" type="ORF">GCM10023322_12000</name>
</gene>
<reference evidence="11" key="1">
    <citation type="journal article" date="2019" name="Int. J. Syst. Evol. Microbiol.">
        <title>The Global Catalogue of Microorganisms (GCM) 10K type strain sequencing project: providing services to taxonomists for standard genome sequencing and annotation.</title>
        <authorList>
            <consortium name="The Broad Institute Genomics Platform"/>
            <consortium name="The Broad Institute Genome Sequencing Center for Infectious Disease"/>
            <person name="Wu L."/>
            <person name="Ma J."/>
        </authorList>
    </citation>
    <scope>NUCLEOTIDE SEQUENCE [LARGE SCALE GENOMIC DNA]</scope>
    <source>
        <strain evidence="11">JCM 18304</strain>
    </source>
</reference>
<evidence type="ECO:0000256" key="8">
    <source>
        <dbReference type="ARBA" id="ARBA00037998"/>
    </source>
</evidence>
<evidence type="ECO:0000256" key="5">
    <source>
        <dbReference type="ARBA" id="ARBA00022970"/>
    </source>
</evidence>
<dbReference type="InterPro" id="IPR052157">
    <property type="entry name" value="BCAA_transport_permease"/>
</dbReference>
<comment type="subcellular location">
    <subcellularLocation>
        <location evidence="1">Cell membrane</location>
        <topology evidence="1">Multi-pass membrane protein</topology>
    </subcellularLocation>
</comment>
<evidence type="ECO:0000256" key="2">
    <source>
        <dbReference type="ARBA" id="ARBA00022448"/>
    </source>
</evidence>
<organism evidence="10 11">
    <name type="scientific">Rugosimonospora acidiphila</name>
    <dbReference type="NCBI Taxonomy" id="556531"/>
    <lineage>
        <taxon>Bacteria</taxon>
        <taxon>Bacillati</taxon>
        <taxon>Actinomycetota</taxon>
        <taxon>Actinomycetes</taxon>
        <taxon>Micromonosporales</taxon>
        <taxon>Micromonosporaceae</taxon>
        <taxon>Rugosimonospora</taxon>
    </lineage>
</organism>
<evidence type="ECO:0000313" key="10">
    <source>
        <dbReference type="EMBL" id="GAA5180211.1"/>
    </source>
</evidence>
<evidence type="ECO:0000313" key="11">
    <source>
        <dbReference type="Proteomes" id="UP001501570"/>
    </source>
</evidence>
<evidence type="ECO:0000256" key="6">
    <source>
        <dbReference type="ARBA" id="ARBA00022989"/>
    </source>
</evidence>
<feature type="transmembrane region" description="Helical" evidence="9">
    <location>
        <begin position="34"/>
        <end position="51"/>
    </location>
</feature>
<dbReference type="EMBL" id="BAABJQ010000003">
    <property type="protein sequence ID" value="GAA5180211.1"/>
    <property type="molecule type" value="Genomic_DNA"/>
</dbReference>
<dbReference type="InterPro" id="IPR001851">
    <property type="entry name" value="ABC_transp_permease"/>
</dbReference>
<evidence type="ECO:0000256" key="4">
    <source>
        <dbReference type="ARBA" id="ARBA00022692"/>
    </source>
</evidence>
<keyword evidence="5" id="KW-0029">Amino-acid transport</keyword>
<feature type="transmembrane region" description="Helical" evidence="9">
    <location>
        <begin position="223"/>
        <end position="250"/>
    </location>
</feature>
<keyword evidence="3" id="KW-1003">Cell membrane</keyword>
<dbReference type="CDD" id="cd06582">
    <property type="entry name" value="TM_PBP1_LivH_like"/>
    <property type="match status" value="1"/>
</dbReference>
<name>A0ABP9RLE9_9ACTN</name>
<dbReference type="PANTHER" id="PTHR11795:SF445">
    <property type="entry name" value="AMINO ACID ABC TRANSPORTER PERMEASE PROTEIN"/>
    <property type="match status" value="1"/>
</dbReference>
<feature type="transmembrane region" description="Helical" evidence="9">
    <location>
        <begin position="188"/>
        <end position="211"/>
    </location>
</feature>
<feature type="transmembrane region" description="Helical" evidence="9">
    <location>
        <begin position="135"/>
        <end position="156"/>
    </location>
</feature>
<proteinExistence type="inferred from homology"/>
<feature type="transmembrane region" description="Helical" evidence="9">
    <location>
        <begin position="257"/>
        <end position="277"/>
    </location>
</feature>
<dbReference type="Pfam" id="PF02653">
    <property type="entry name" value="BPD_transp_2"/>
    <property type="match status" value="1"/>
</dbReference>
<comment type="caution">
    <text evidence="10">The sequence shown here is derived from an EMBL/GenBank/DDBJ whole genome shotgun (WGS) entry which is preliminary data.</text>
</comment>
<feature type="transmembrane region" description="Helical" evidence="9">
    <location>
        <begin position="92"/>
        <end position="115"/>
    </location>
</feature>
<keyword evidence="6 9" id="KW-1133">Transmembrane helix</keyword>
<keyword evidence="7 9" id="KW-0472">Membrane</keyword>
<keyword evidence="11" id="KW-1185">Reference proteome</keyword>
<dbReference type="RefSeq" id="WP_345626851.1">
    <property type="nucleotide sequence ID" value="NZ_BAABJQ010000003.1"/>
</dbReference>
<keyword evidence="2" id="KW-0813">Transport</keyword>
<comment type="similarity">
    <text evidence="8">Belongs to the binding-protein-dependent transport system permease family. LivHM subfamily.</text>
</comment>
<dbReference type="Proteomes" id="UP001501570">
    <property type="component" value="Unassembled WGS sequence"/>
</dbReference>
<dbReference type="PANTHER" id="PTHR11795">
    <property type="entry name" value="BRANCHED-CHAIN AMINO ACID TRANSPORT SYSTEM PERMEASE PROTEIN LIVH"/>
    <property type="match status" value="1"/>
</dbReference>
<accession>A0ABP9RLE9</accession>
<evidence type="ECO:0000256" key="1">
    <source>
        <dbReference type="ARBA" id="ARBA00004651"/>
    </source>
</evidence>
<protein>
    <submittedName>
        <fullName evidence="10">Branched-chain amino acid ABC transporter permease</fullName>
    </submittedName>
</protein>
<feature type="transmembrane region" description="Helical" evidence="9">
    <location>
        <begin position="12"/>
        <end position="29"/>
    </location>
</feature>
<evidence type="ECO:0000256" key="9">
    <source>
        <dbReference type="SAM" id="Phobius"/>
    </source>
</evidence>
<evidence type="ECO:0000256" key="3">
    <source>
        <dbReference type="ARBA" id="ARBA00022475"/>
    </source>
</evidence>
<evidence type="ECO:0000256" key="7">
    <source>
        <dbReference type="ARBA" id="ARBA00023136"/>
    </source>
</evidence>
<keyword evidence="4 9" id="KW-0812">Transmembrane</keyword>